<reference evidence="2 3" key="1">
    <citation type="journal article" date="2014" name="World J. Microbiol. Biotechnol.">
        <title>Biodiversity and physiological characteristics of Antarctic and Arctic lichens-associated bacteria.</title>
        <authorList>
            <person name="Lee Y.M."/>
            <person name="Kim E.H."/>
            <person name="Lee H.K."/>
            <person name="Hong S.G."/>
        </authorList>
    </citation>
    <scope>NUCLEOTIDE SEQUENCE [LARGE SCALE GENOMIC DNA]</scope>
    <source>
        <strain evidence="2 3">PAMC 26569</strain>
        <plasmid evidence="2">unnamed2</plasmid>
    </source>
</reference>
<protein>
    <submittedName>
        <fullName evidence="2">TolC family protein</fullName>
    </submittedName>
</protein>
<geneLocation type="plasmid" evidence="2 3">
    <name>unnamed2</name>
</geneLocation>
<keyword evidence="3" id="KW-1185">Reference proteome</keyword>
<accession>A0A6M8HYZ0</accession>
<dbReference type="InterPro" id="IPR010131">
    <property type="entry name" value="MdtP/NodT-like"/>
</dbReference>
<evidence type="ECO:0000256" key="1">
    <source>
        <dbReference type="ARBA" id="ARBA00007613"/>
    </source>
</evidence>
<sequence length="103" mass="10775">MYREDLQDYQKTALSAFGDVENALDAVGETRMAAEAQAQSLRSAQTGAGMAQEGFHAGTTTILDVLNAEGALITADQLVAKAETARLQALVSLCDALGGGWRS</sequence>
<evidence type="ECO:0000313" key="2">
    <source>
        <dbReference type="EMBL" id="QKE93476.1"/>
    </source>
</evidence>
<name>A0A6M8HYZ0_9PROT</name>
<evidence type="ECO:0000313" key="3">
    <source>
        <dbReference type="Proteomes" id="UP000500767"/>
    </source>
</evidence>
<dbReference type="GO" id="GO:0015562">
    <property type="term" value="F:efflux transmembrane transporter activity"/>
    <property type="evidence" value="ECO:0007669"/>
    <property type="project" value="InterPro"/>
</dbReference>
<proteinExistence type="inferred from homology"/>
<dbReference type="Gene3D" id="1.20.1600.10">
    <property type="entry name" value="Outer membrane efflux proteins (OEP)"/>
    <property type="match status" value="1"/>
</dbReference>
<dbReference type="SUPFAM" id="SSF56954">
    <property type="entry name" value="Outer membrane efflux proteins (OEP)"/>
    <property type="match status" value="1"/>
</dbReference>
<dbReference type="Pfam" id="PF02321">
    <property type="entry name" value="OEP"/>
    <property type="match status" value="1"/>
</dbReference>
<dbReference type="PANTHER" id="PTHR30203:SF33">
    <property type="entry name" value="BLR4455 PROTEIN"/>
    <property type="match status" value="1"/>
</dbReference>
<dbReference type="EMBL" id="CP053710">
    <property type="protein sequence ID" value="QKE93476.1"/>
    <property type="molecule type" value="Genomic_DNA"/>
</dbReference>
<dbReference type="InterPro" id="IPR003423">
    <property type="entry name" value="OMP_efflux"/>
</dbReference>
<comment type="similarity">
    <text evidence="1">Belongs to the outer membrane factor (OMF) (TC 1.B.17) family.</text>
</comment>
<keyword evidence="2" id="KW-0614">Plasmid</keyword>
<dbReference type="KEGG" id="lck:HN018_25220"/>
<dbReference type="RefSeq" id="WP_171837728.1">
    <property type="nucleotide sequence ID" value="NZ_CP053710.1"/>
</dbReference>
<organism evidence="2 3">
    <name type="scientific">Lichenicola cladoniae</name>
    <dbReference type="NCBI Taxonomy" id="1484109"/>
    <lineage>
        <taxon>Bacteria</taxon>
        <taxon>Pseudomonadati</taxon>
        <taxon>Pseudomonadota</taxon>
        <taxon>Alphaproteobacteria</taxon>
        <taxon>Acetobacterales</taxon>
        <taxon>Acetobacteraceae</taxon>
        <taxon>Lichenicola</taxon>
    </lineage>
</organism>
<dbReference type="AlphaFoldDB" id="A0A6M8HYZ0"/>
<dbReference type="Proteomes" id="UP000500767">
    <property type="component" value="Plasmid unnamed2"/>
</dbReference>
<dbReference type="PANTHER" id="PTHR30203">
    <property type="entry name" value="OUTER MEMBRANE CATION EFFLUX PROTEIN"/>
    <property type="match status" value="1"/>
</dbReference>
<gene>
    <name evidence="2" type="ORF">HN018_25220</name>
</gene>